<evidence type="ECO:0000256" key="1">
    <source>
        <dbReference type="SAM" id="Phobius"/>
    </source>
</evidence>
<proteinExistence type="predicted"/>
<evidence type="ECO:0000313" key="2">
    <source>
        <dbReference type="EMBL" id="MDB6373019.1"/>
    </source>
</evidence>
<sequence length="60" mass="6659">MEKPTEIDVKPNILAELSLVANFCIKMVTIILFIDDPIPIIAIAKNIKNKLILSGNKLLN</sequence>
<keyword evidence="1" id="KW-0812">Transmembrane</keyword>
<protein>
    <submittedName>
        <fullName evidence="2">Uncharacterized protein</fullName>
    </submittedName>
</protein>
<dbReference type="Proteomes" id="UP001212996">
    <property type="component" value="Unassembled WGS sequence"/>
</dbReference>
<comment type="caution">
    <text evidence="2">The sequence shown here is derived from an EMBL/GenBank/DDBJ whole genome shotgun (WGS) entry which is preliminary data.</text>
</comment>
<evidence type="ECO:0000313" key="3">
    <source>
        <dbReference type="Proteomes" id="UP001212996"/>
    </source>
</evidence>
<keyword evidence="1" id="KW-1133">Transmembrane helix</keyword>
<name>A0AAW6BHF3_9GAMM</name>
<gene>
    <name evidence="2" type="ORF">PH362_13985</name>
</gene>
<dbReference type="AlphaFoldDB" id="A0AAW6BHF3"/>
<dbReference type="EMBL" id="JAQMFO010000020">
    <property type="protein sequence ID" value="MDB6373019.1"/>
    <property type="molecule type" value="Genomic_DNA"/>
</dbReference>
<accession>A0AAW6BHF3</accession>
<organism evidence="2 3">
    <name type="scientific">Photorhabdus bodei</name>
    <dbReference type="NCBI Taxonomy" id="2029681"/>
    <lineage>
        <taxon>Bacteria</taxon>
        <taxon>Pseudomonadati</taxon>
        <taxon>Pseudomonadota</taxon>
        <taxon>Gammaproteobacteria</taxon>
        <taxon>Enterobacterales</taxon>
        <taxon>Morganellaceae</taxon>
        <taxon>Photorhabdus</taxon>
    </lineage>
</organism>
<keyword evidence="1" id="KW-0472">Membrane</keyword>
<reference evidence="2" key="1">
    <citation type="submission" date="2023-01" db="EMBL/GenBank/DDBJ databases">
        <title>Genome sequencing of Photorhabdus bodei 09-20.</title>
        <authorList>
            <person name="Kalindamar S."/>
            <person name="Kumru S."/>
        </authorList>
    </citation>
    <scope>NUCLEOTIDE SEQUENCE</scope>
    <source>
        <strain evidence="2">09-20</strain>
    </source>
</reference>
<feature type="transmembrane region" description="Helical" evidence="1">
    <location>
        <begin position="20"/>
        <end position="44"/>
    </location>
</feature>